<dbReference type="RefSeq" id="WP_119530683.1">
    <property type="nucleotide sequence ID" value="NZ_JBHSSP010000004.1"/>
</dbReference>
<keyword evidence="3" id="KW-1185">Reference proteome</keyword>
<keyword evidence="1" id="KW-1133">Transmembrane helix</keyword>
<accession>A0A3A1YNV5</accession>
<evidence type="ECO:0000313" key="2">
    <source>
        <dbReference type="EMBL" id="RIY39176.1"/>
    </source>
</evidence>
<evidence type="ECO:0000313" key="3">
    <source>
        <dbReference type="Proteomes" id="UP000265916"/>
    </source>
</evidence>
<dbReference type="OrthoDB" id="5675772at2"/>
<feature type="transmembrane region" description="Helical" evidence="1">
    <location>
        <begin position="18"/>
        <end position="38"/>
    </location>
</feature>
<dbReference type="Proteomes" id="UP000265916">
    <property type="component" value="Unassembled WGS sequence"/>
</dbReference>
<gene>
    <name evidence="2" type="ORF">CKF58_02740</name>
</gene>
<organism evidence="2 3">
    <name type="scientific">Psittacicella hinzii</name>
    <dbReference type="NCBI Taxonomy" id="2028575"/>
    <lineage>
        <taxon>Bacteria</taxon>
        <taxon>Pseudomonadati</taxon>
        <taxon>Pseudomonadota</taxon>
        <taxon>Gammaproteobacteria</taxon>
        <taxon>Pasteurellales</taxon>
        <taxon>Psittacicellaceae</taxon>
        <taxon>Psittacicella</taxon>
    </lineage>
</organism>
<evidence type="ECO:0000256" key="1">
    <source>
        <dbReference type="SAM" id="Phobius"/>
    </source>
</evidence>
<keyword evidence="1" id="KW-0472">Membrane</keyword>
<comment type="caution">
    <text evidence="2">The sequence shown here is derived from an EMBL/GenBank/DDBJ whole genome shotgun (WGS) entry which is preliminary data.</text>
</comment>
<sequence length="416" mass="47410">MQETTSTRPSFWCKWGKVIVGIVLLLQVIILHFVVLNYRALTMPRNIQVYQRVTFADNLSMMISEIRANDAVQQDLLTQNLSSYPRLLASVVGLQQLHYYFEQLPEIPASLPTEKQTELNQFKTQFSQEFADLLKQLNFPLFKLTQTTKPELNKANGIYTNNLTITPLPLALATTLQEQLSTLLTQVQAARELLNNPKTKLASTWVADVSKQIATIKQTLSQAATKTPNAVSSANSVPKASKIYTQVVGDLHPYFIDLNEVAAQNQVGKYNLSDYMATIAEQIKQFYAPYTWIQKIKPSAANDKIYKQMQYKLDEAVSTYNKLQYQLITFSPINQATYNDDLGKYESLLFLELRPLELPILKVNSLNNAQCRDFSLFKAKKSNGQLFYSCYWSYLQAIQNFVDTYANRMPQDTPGE</sequence>
<dbReference type="AlphaFoldDB" id="A0A3A1YNV5"/>
<proteinExistence type="predicted"/>
<dbReference type="EMBL" id="NRJG01000040">
    <property type="protein sequence ID" value="RIY39176.1"/>
    <property type="molecule type" value="Genomic_DNA"/>
</dbReference>
<keyword evidence="1" id="KW-0812">Transmembrane</keyword>
<name>A0A3A1YNV5_9GAMM</name>
<reference evidence="2 3" key="1">
    <citation type="submission" date="2017-08" db="EMBL/GenBank/DDBJ databases">
        <title>Reclassification of Bisgaard taxon 37 and 44.</title>
        <authorList>
            <person name="Christensen H."/>
        </authorList>
    </citation>
    <scope>NUCLEOTIDE SEQUENCE [LARGE SCALE GENOMIC DNA]</scope>
    <source>
        <strain evidence="2 3">111</strain>
    </source>
</reference>
<protein>
    <submittedName>
        <fullName evidence="2">Uncharacterized protein</fullName>
    </submittedName>
</protein>